<evidence type="ECO:0000313" key="1">
    <source>
        <dbReference type="EMBL" id="KAK3933889.1"/>
    </source>
</evidence>
<gene>
    <name evidence="1" type="ORF">QBC46DRAFT_401019</name>
</gene>
<keyword evidence="2" id="KW-1185">Reference proteome</keyword>
<protein>
    <submittedName>
        <fullName evidence="1">Uncharacterized protein</fullName>
    </submittedName>
</protein>
<comment type="caution">
    <text evidence="1">The sequence shown here is derived from an EMBL/GenBank/DDBJ whole genome shotgun (WGS) entry which is preliminary data.</text>
</comment>
<reference evidence="2" key="1">
    <citation type="journal article" date="2023" name="Mol. Phylogenet. Evol.">
        <title>Genome-scale phylogeny and comparative genomics of the fungal order Sordariales.</title>
        <authorList>
            <person name="Hensen N."/>
            <person name="Bonometti L."/>
            <person name="Westerberg I."/>
            <person name="Brannstrom I.O."/>
            <person name="Guillou S."/>
            <person name="Cros-Aarteil S."/>
            <person name="Calhoun S."/>
            <person name="Haridas S."/>
            <person name="Kuo A."/>
            <person name="Mondo S."/>
            <person name="Pangilinan J."/>
            <person name="Riley R."/>
            <person name="LaButti K."/>
            <person name="Andreopoulos B."/>
            <person name="Lipzen A."/>
            <person name="Chen C."/>
            <person name="Yan M."/>
            <person name="Daum C."/>
            <person name="Ng V."/>
            <person name="Clum A."/>
            <person name="Steindorff A."/>
            <person name="Ohm R.A."/>
            <person name="Martin F."/>
            <person name="Silar P."/>
            <person name="Natvig D.O."/>
            <person name="Lalanne C."/>
            <person name="Gautier V."/>
            <person name="Ament-Velasquez S.L."/>
            <person name="Kruys A."/>
            <person name="Hutchinson M.I."/>
            <person name="Powell A.J."/>
            <person name="Barry K."/>
            <person name="Miller A.N."/>
            <person name="Grigoriev I.V."/>
            <person name="Debuchy R."/>
            <person name="Gladieux P."/>
            <person name="Hiltunen Thoren M."/>
            <person name="Johannesson H."/>
        </authorList>
    </citation>
    <scope>NUCLEOTIDE SEQUENCE [LARGE SCALE GENOMIC DNA]</scope>
    <source>
        <strain evidence="2">CBS 340.73</strain>
    </source>
</reference>
<dbReference type="Proteomes" id="UP001303473">
    <property type="component" value="Unassembled WGS sequence"/>
</dbReference>
<sequence length="110" mass="12873">MDDAEQSHLVEPGTNMQCTKPMAHAVIRQSKKRDRSGENFKKRWRTLAKTLSELHHDYDAEFHLSMSRKQRNYICESRKGFLPLQASDIDTCYPRAIYITVAKREETNKS</sequence>
<organism evidence="1 2">
    <name type="scientific">Diplogelasinospora grovesii</name>
    <dbReference type="NCBI Taxonomy" id="303347"/>
    <lineage>
        <taxon>Eukaryota</taxon>
        <taxon>Fungi</taxon>
        <taxon>Dikarya</taxon>
        <taxon>Ascomycota</taxon>
        <taxon>Pezizomycotina</taxon>
        <taxon>Sordariomycetes</taxon>
        <taxon>Sordariomycetidae</taxon>
        <taxon>Sordariales</taxon>
        <taxon>Diplogelasinosporaceae</taxon>
        <taxon>Diplogelasinospora</taxon>
    </lineage>
</organism>
<proteinExistence type="predicted"/>
<dbReference type="AlphaFoldDB" id="A0AAN6RYK0"/>
<accession>A0AAN6RYK0</accession>
<dbReference type="EMBL" id="MU854053">
    <property type="protein sequence ID" value="KAK3933889.1"/>
    <property type="molecule type" value="Genomic_DNA"/>
</dbReference>
<name>A0AAN6RYK0_9PEZI</name>
<evidence type="ECO:0000313" key="2">
    <source>
        <dbReference type="Proteomes" id="UP001303473"/>
    </source>
</evidence>